<dbReference type="PANTHER" id="PTHR11070:SF45">
    <property type="entry name" value="DNA 3'-5' HELICASE"/>
    <property type="match status" value="1"/>
</dbReference>
<dbReference type="Pfam" id="PF08378">
    <property type="entry name" value="NERD"/>
    <property type="match status" value="1"/>
</dbReference>
<dbReference type="Proteomes" id="UP000009100">
    <property type="component" value="Chromosome 1"/>
</dbReference>
<dbReference type="Gene3D" id="3.40.50.300">
    <property type="entry name" value="P-loop containing nucleotide triphosphate hydrolases"/>
    <property type="match status" value="2"/>
</dbReference>
<dbReference type="GO" id="GO:0005829">
    <property type="term" value="C:cytosol"/>
    <property type="evidence" value="ECO:0007669"/>
    <property type="project" value="TreeGrafter"/>
</dbReference>
<dbReference type="GO" id="GO:0003677">
    <property type="term" value="F:DNA binding"/>
    <property type="evidence" value="ECO:0007669"/>
    <property type="project" value="InterPro"/>
</dbReference>
<dbReference type="InterPro" id="IPR011528">
    <property type="entry name" value="NERD"/>
</dbReference>
<reference evidence="2 3" key="1">
    <citation type="submission" date="2009-02" db="EMBL/GenBank/DDBJ databases">
        <title>Vibrio splendidus str. LGP32 complete genome.</title>
        <authorList>
            <person name="Mazel D."/>
            <person name="Le Roux F."/>
        </authorList>
    </citation>
    <scope>NUCLEOTIDE SEQUENCE [LARGE SCALE GENOMIC DNA]</scope>
    <source>
        <strain evidence="2 3">LGP32</strain>
    </source>
</reference>
<name>B7VP79_VIBA3</name>
<dbReference type="SUPFAM" id="SSF52540">
    <property type="entry name" value="P-loop containing nucleoside triphosphate hydrolases"/>
    <property type="match status" value="1"/>
</dbReference>
<feature type="domain" description="NERD" evidence="1">
    <location>
        <begin position="18"/>
        <end position="125"/>
    </location>
</feature>
<evidence type="ECO:0000313" key="2">
    <source>
        <dbReference type="EMBL" id="CAV18828.1"/>
    </source>
</evidence>
<gene>
    <name evidence="2" type="ordered locus">VS_1643</name>
</gene>
<sequence length="559" mass="63302">MILARLIPKVNIEDISVKSERDVARFLVDLLPDDCVIYHSYPWLRVDRNDKGSTTLKEGETDFVVIIPSHGMLVLEVKGGEIRYENETREWSRVLPDGNLRSIQDPFEQARRNTHFLEKEIKQKGYNGANSLPFGYGYAAVFPDCEYRGETPAGATPSVILSANDLPFLDRRIKSALSQWVRRETPVPLSKEDRQKIYKSISPSFDLLPVLFRKIEDQEEKLFRLTNDQLMLLDFLSHTQRACINGVAGSGKTMLAQAQAERFAVQGMKTLLVCYNKALAKWLRDSISPVYADSITVTHFHGLCSDLCRKAGIPFNPSTQNEDEFWQEEAPDLLVEAIDVLEDRFDAVIVDEGQDFQSDWWMPLELINSKGDEGAMYVFYDPNQNLYVYQEPSLPALGQPFNLPVNCRNTKSIASFCSEILDKQIPTKGDAPVGDEPVVARLDNKFEIQKRVERYVHEWVNKGNLKPNQVAILSPFKQSNSSLATLSKARGVEITDDIERWQEGKGILFSTVKAFKGLEADAILLIDIPNEGHSPIFQRSDYYVACSRAKHLLVVMGES</sequence>
<dbReference type="KEGG" id="vsp:VS_1643"/>
<evidence type="ECO:0000259" key="1">
    <source>
        <dbReference type="Pfam" id="PF08378"/>
    </source>
</evidence>
<dbReference type="GO" id="GO:0005524">
    <property type="term" value="F:ATP binding"/>
    <property type="evidence" value="ECO:0007669"/>
    <property type="project" value="InterPro"/>
</dbReference>
<evidence type="ECO:0000313" key="3">
    <source>
        <dbReference type="Proteomes" id="UP000009100"/>
    </source>
</evidence>
<dbReference type="GO" id="GO:0000725">
    <property type="term" value="P:recombinational repair"/>
    <property type="evidence" value="ECO:0007669"/>
    <property type="project" value="TreeGrafter"/>
</dbReference>
<organism evidence="2 3">
    <name type="scientific">Vibrio atlanticus (strain LGP32)</name>
    <name type="common">Vibrio splendidus (strain Mel32)</name>
    <dbReference type="NCBI Taxonomy" id="575788"/>
    <lineage>
        <taxon>Bacteria</taxon>
        <taxon>Pseudomonadati</taxon>
        <taxon>Pseudomonadota</taxon>
        <taxon>Gammaproteobacteria</taxon>
        <taxon>Vibrionales</taxon>
        <taxon>Vibrionaceae</taxon>
        <taxon>Vibrio</taxon>
    </lineage>
</organism>
<dbReference type="PANTHER" id="PTHR11070">
    <property type="entry name" value="UVRD / RECB / PCRA DNA HELICASE FAMILY MEMBER"/>
    <property type="match status" value="1"/>
</dbReference>
<dbReference type="GO" id="GO:0043138">
    <property type="term" value="F:3'-5' DNA helicase activity"/>
    <property type="evidence" value="ECO:0007669"/>
    <property type="project" value="TreeGrafter"/>
</dbReference>
<dbReference type="PATRIC" id="fig|575788.5.peg.2939"/>
<dbReference type="EMBL" id="FM954972">
    <property type="protein sequence ID" value="CAV18828.1"/>
    <property type="molecule type" value="Genomic_DNA"/>
</dbReference>
<dbReference type="STRING" id="575788.VS_1643"/>
<dbReference type="HOGENOM" id="CLU_024502_0_0_6"/>
<dbReference type="InterPro" id="IPR000212">
    <property type="entry name" value="DNA_helicase_UvrD/REP"/>
</dbReference>
<dbReference type="eggNOG" id="COG0210">
    <property type="taxonomic scope" value="Bacteria"/>
</dbReference>
<dbReference type="AlphaFoldDB" id="B7VP79"/>
<proteinExistence type="predicted"/>
<accession>B7VP79</accession>
<protein>
    <recommendedName>
        <fullName evidence="1">NERD domain-containing protein</fullName>
    </recommendedName>
</protein>
<dbReference type="InterPro" id="IPR027417">
    <property type="entry name" value="P-loop_NTPase"/>
</dbReference>